<evidence type="ECO:0000313" key="2">
    <source>
        <dbReference type="EMBL" id="PAX07496.1"/>
    </source>
</evidence>
<keyword evidence="3" id="KW-1185">Reference proteome</keyword>
<feature type="signal peptide" evidence="1">
    <location>
        <begin position="1"/>
        <end position="21"/>
    </location>
</feature>
<dbReference type="EMBL" id="NSLI01000003">
    <property type="protein sequence ID" value="PAX07496.1"/>
    <property type="molecule type" value="Genomic_DNA"/>
</dbReference>
<proteinExistence type="predicted"/>
<keyword evidence="1" id="KW-0732">Signal</keyword>
<dbReference type="AlphaFoldDB" id="A0A2A2SE13"/>
<accession>A0A2A2SE13</accession>
<reference evidence="3" key="1">
    <citation type="submission" date="2017-09" db="EMBL/GenBank/DDBJ databases">
        <authorList>
            <person name="Feng G."/>
            <person name="Zhu H."/>
        </authorList>
    </citation>
    <scope>NUCLEOTIDE SEQUENCE [LARGE SCALE GENOMIC DNA]</scope>
    <source>
        <strain evidence="3">1PNM-20</strain>
    </source>
</reference>
<protein>
    <submittedName>
        <fullName evidence="2">Uncharacterized protein</fullName>
    </submittedName>
</protein>
<evidence type="ECO:0000256" key="1">
    <source>
        <dbReference type="SAM" id="SignalP"/>
    </source>
</evidence>
<dbReference type="Proteomes" id="UP000218151">
    <property type="component" value="Unassembled WGS sequence"/>
</dbReference>
<evidence type="ECO:0000313" key="3">
    <source>
        <dbReference type="Proteomes" id="UP000218151"/>
    </source>
</evidence>
<organism evidence="2 3">
    <name type="scientific">Sphingomonas lenta</name>
    <dbReference type="NCBI Taxonomy" id="1141887"/>
    <lineage>
        <taxon>Bacteria</taxon>
        <taxon>Pseudomonadati</taxon>
        <taxon>Pseudomonadota</taxon>
        <taxon>Alphaproteobacteria</taxon>
        <taxon>Sphingomonadales</taxon>
        <taxon>Sphingomonadaceae</taxon>
        <taxon>Sphingomonas</taxon>
    </lineage>
</organism>
<gene>
    <name evidence="2" type="ORF">CKY28_07475</name>
</gene>
<name>A0A2A2SE13_9SPHN</name>
<dbReference type="OrthoDB" id="7204479at2"/>
<comment type="caution">
    <text evidence="2">The sequence shown here is derived from an EMBL/GenBank/DDBJ whole genome shotgun (WGS) entry which is preliminary data.</text>
</comment>
<dbReference type="RefSeq" id="WP_095997739.1">
    <property type="nucleotide sequence ID" value="NZ_NSLI01000003.1"/>
</dbReference>
<feature type="chain" id="PRO_5013376609" evidence="1">
    <location>
        <begin position="22"/>
        <end position="119"/>
    </location>
</feature>
<sequence length="119" mass="12726">MTMFAALLAPLLIQAAPAASADPVKNEDVRCLAVMAFATGNTKEQDRAGLVAGTMYFLGRIDARMPGLDYRAALRRLLTDEASLKAFSTEAVRCGAILEKRGGELQALGQQLQQDAKAK</sequence>